<reference evidence="2" key="1">
    <citation type="submission" date="2017-08" db="EMBL/GenBank/DDBJ databases">
        <authorList>
            <person name="Polle J.E."/>
            <person name="Barry K."/>
            <person name="Cushman J."/>
            <person name="Schmutz J."/>
            <person name="Tran D."/>
            <person name="Hathwaick L.T."/>
            <person name="Yim W.C."/>
            <person name="Jenkins J."/>
            <person name="Mckie-Krisberg Z.M."/>
            <person name="Prochnik S."/>
            <person name="Lindquist E."/>
            <person name="Dockter R.B."/>
            <person name="Adam C."/>
            <person name="Molina H."/>
            <person name="Bunkerborg J."/>
            <person name="Jin E."/>
            <person name="Buchheim M."/>
            <person name="Magnuson J."/>
        </authorList>
    </citation>
    <scope>NUCLEOTIDE SEQUENCE</scope>
    <source>
        <strain evidence="2">CCAP 19/18</strain>
    </source>
</reference>
<sequence length="763" mass="80490">MQQGSQSSNPLLSQGRLLTGLQPPAAQQTQVRPFSSIMRSSSMHNTLTLSHSQQQQQQQQYTTPGARGVAKPFSQLRRTDTHATAGLAPNGLQLPLQQYASSQHQHFRPATPPSQGMVFSQPSQLPESDQMTVLGPSTQQPQSQQQPPSIPFTALGNAHKPLHTLQSHQHICTRPGSSNSYGDVPAALRPGSAPARLAAAAAAAKQPPSLGLYNDRSLGKALGQELEGRKVLEAIEGMQVRLSELEASCRSISTLGLTITDSASKLEELAVLHQQLANSVEGVRGMVAQQQGAAAEQQATLAIVASAAAAGGLRRGSALQDAVIAQQVEEEYEAGYNRAGWAAGMQSVHAHAQHNQPRRQQQVPGQQQQQQQQWNSCAQASLSLPASRGGRQGSHGGAPEACLAGAGDQDVCPDGRPPAPSPANAHRLPTAQPPALNRKRQQHQGQQQQVAHCSNAYAAASPSMHHGAPQIGTAQLANAPSRGEHSSHAGAVPASEGGWISRKHSAMQPALPPAKRRNSGGVIARMSGKLEQSGSVPHRAACPIVPAPTSGPVHNDPLPPSASAQGIKGGWLARRPPCPVPHSQTVHPFQGSVGKDRQPAAGAQVAAAPAKKQHLSAASLLASPEMPQLGRQPLARRGAPASQQLQQQGHHANQHPGLPCISKGAGKRTDSEAGFEVARSMQAPHPLHYTKNSRALSVGFTPEEAIAPPRLVGASSTSQSSTSQQQEKSRSGGDEDLEGDEDLARQVAEKMRQHRSRRLRKRL</sequence>
<comment type="caution">
    <text evidence="2">The sequence shown here is derived from an EMBL/GenBank/DDBJ whole genome shotgun (WGS) entry which is preliminary data.</text>
</comment>
<name>A0ABQ7G731_DUNSA</name>
<feature type="compositionally biased region" description="Polar residues" evidence="1">
    <location>
        <begin position="113"/>
        <end position="131"/>
    </location>
</feature>
<feature type="region of interest" description="Disordered" evidence="1">
    <location>
        <begin position="1"/>
        <end position="67"/>
    </location>
</feature>
<evidence type="ECO:0000256" key="1">
    <source>
        <dbReference type="SAM" id="MobiDB-lite"/>
    </source>
</evidence>
<feature type="region of interest" description="Disordered" evidence="1">
    <location>
        <begin position="477"/>
        <end position="497"/>
    </location>
</feature>
<feature type="region of interest" description="Disordered" evidence="1">
    <location>
        <begin position="631"/>
        <end position="673"/>
    </location>
</feature>
<feature type="region of interest" description="Disordered" evidence="1">
    <location>
        <begin position="707"/>
        <end position="763"/>
    </location>
</feature>
<evidence type="ECO:0000313" key="2">
    <source>
        <dbReference type="EMBL" id="KAF5830423.1"/>
    </source>
</evidence>
<dbReference type="Proteomes" id="UP000815325">
    <property type="component" value="Unassembled WGS sequence"/>
</dbReference>
<accession>A0ABQ7G731</accession>
<organism evidence="2 3">
    <name type="scientific">Dunaliella salina</name>
    <name type="common">Green alga</name>
    <name type="synonym">Protococcus salinus</name>
    <dbReference type="NCBI Taxonomy" id="3046"/>
    <lineage>
        <taxon>Eukaryota</taxon>
        <taxon>Viridiplantae</taxon>
        <taxon>Chlorophyta</taxon>
        <taxon>core chlorophytes</taxon>
        <taxon>Chlorophyceae</taxon>
        <taxon>CS clade</taxon>
        <taxon>Chlamydomonadales</taxon>
        <taxon>Dunaliellaceae</taxon>
        <taxon>Dunaliella</taxon>
    </lineage>
</organism>
<feature type="compositionally biased region" description="Basic residues" evidence="1">
    <location>
        <begin position="752"/>
        <end position="763"/>
    </location>
</feature>
<proteinExistence type="predicted"/>
<feature type="compositionally biased region" description="Low complexity" evidence="1">
    <location>
        <begin position="136"/>
        <end position="147"/>
    </location>
</feature>
<feature type="compositionally biased region" description="Polar residues" evidence="1">
    <location>
        <begin position="374"/>
        <end position="384"/>
    </location>
</feature>
<feature type="region of interest" description="Disordered" evidence="1">
    <location>
        <begin position="100"/>
        <end position="150"/>
    </location>
</feature>
<protein>
    <submittedName>
        <fullName evidence="2">Uncharacterized protein</fullName>
    </submittedName>
</protein>
<evidence type="ECO:0000313" key="3">
    <source>
        <dbReference type="Proteomes" id="UP000815325"/>
    </source>
</evidence>
<feature type="compositionally biased region" description="Basic and acidic residues" evidence="1">
    <location>
        <begin position="742"/>
        <end position="751"/>
    </location>
</feature>
<dbReference type="EMBL" id="MU070044">
    <property type="protein sequence ID" value="KAF5830423.1"/>
    <property type="molecule type" value="Genomic_DNA"/>
</dbReference>
<feature type="compositionally biased region" description="Polar residues" evidence="1">
    <location>
        <begin position="25"/>
        <end position="52"/>
    </location>
</feature>
<feature type="region of interest" description="Disordered" evidence="1">
    <location>
        <begin position="347"/>
        <end position="453"/>
    </location>
</feature>
<feature type="compositionally biased region" description="Polar residues" evidence="1">
    <location>
        <begin position="1"/>
        <end position="12"/>
    </location>
</feature>
<feature type="compositionally biased region" description="Low complexity" evidence="1">
    <location>
        <begin position="715"/>
        <end position="726"/>
    </location>
</feature>
<keyword evidence="3" id="KW-1185">Reference proteome</keyword>
<gene>
    <name evidence="2" type="ORF">DUNSADRAFT_14582</name>
</gene>
<feature type="compositionally biased region" description="Low complexity" evidence="1">
    <location>
        <begin position="643"/>
        <end position="655"/>
    </location>
</feature>
<feature type="compositionally biased region" description="Low complexity" evidence="1">
    <location>
        <begin position="358"/>
        <end position="373"/>
    </location>
</feature>